<evidence type="ECO:0000256" key="10">
    <source>
        <dbReference type="ARBA" id="ARBA00035990"/>
    </source>
</evidence>
<dbReference type="Gene3D" id="3.30.540.10">
    <property type="entry name" value="Fructose-1,6-Bisphosphatase, subunit A, domain 1"/>
    <property type="match status" value="1"/>
</dbReference>
<keyword evidence="7 11" id="KW-0479">Metal-binding</keyword>
<accession>A0A915N9U5</accession>
<reference evidence="14" key="1">
    <citation type="submission" date="2022-11" db="UniProtKB">
        <authorList>
            <consortium name="WormBaseParasite"/>
        </authorList>
    </citation>
    <scope>IDENTIFICATION</scope>
</reference>
<dbReference type="PRINTS" id="PR00377">
    <property type="entry name" value="IMPHPHTASES"/>
</dbReference>
<dbReference type="CDD" id="cd01639">
    <property type="entry name" value="IMPase"/>
    <property type="match status" value="1"/>
</dbReference>
<name>A0A915N9U5_MELJA</name>
<keyword evidence="9 11" id="KW-0460">Magnesium</keyword>
<feature type="binding site" evidence="11">
    <location>
        <position position="242"/>
    </location>
    <ligand>
        <name>Mg(2+)</name>
        <dbReference type="ChEBI" id="CHEBI:18420"/>
        <label>1</label>
        <note>catalytic</note>
    </ligand>
</feature>
<proteinExistence type="inferred from homology"/>
<dbReference type="GO" id="GO:0007165">
    <property type="term" value="P:signal transduction"/>
    <property type="evidence" value="ECO:0007669"/>
    <property type="project" value="TreeGrafter"/>
</dbReference>
<dbReference type="AlphaFoldDB" id="A0A915N9U5"/>
<dbReference type="FunFam" id="3.30.540.10:FF:000013">
    <property type="entry name" value="Inositol-1-monophosphatase"/>
    <property type="match status" value="1"/>
</dbReference>
<dbReference type="InterPro" id="IPR020552">
    <property type="entry name" value="Inositol_monoPase_Li-sen"/>
</dbReference>
<evidence type="ECO:0000256" key="1">
    <source>
        <dbReference type="ARBA" id="ARBA00001033"/>
    </source>
</evidence>
<dbReference type="GO" id="GO:0046872">
    <property type="term" value="F:metal ion binding"/>
    <property type="evidence" value="ECO:0007669"/>
    <property type="project" value="UniProtKB-KW"/>
</dbReference>
<evidence type="ECO:0000256" key="5">
    <source>
        <dbReference type="ARBA" id="ARBA00009759"/>
    </source>
</evidence>
<dbReference type="GO" id="GO:0008934">
    <property type="term" value="F:inositol monophosphate 1-phosphatase activity"/>
    <property type="evidence" value="ECO:0007669"/>
    <property type="project" value="InterPro"/>
</dbReference>
<organism evidence="13 14">
    <name type="scientific">Meloidogyne javanica</name>
    <name type="common">Root-knot nematode worm</name>
    <dbReference type="NCBI Taxonomy" id="6303"/>
    <lineage>
        <taxon>Eukaryota</taxon>
        <taxon>Metazoa</taxon>
        <taxon>Ecdysozoa</taxon>
        <taxon>Nematoda</taxon>
        <taxon>Chromadorea</taxon>
        <taxon>Rhabditida</taxon>
        <taxon>Tylenchina</taxon>
        <taxon>Tylenchomorpha</taxon>
        <taxon>Tylenchoidea</taxon>
        <taxon>Meloidogynidae</taxon>
        <taxon>Meloidogyninae</taxon>
        <taxon>Meloidogyne</taxon>
        <taxon>Meloidogyne incognita group</taxon>
    </lineage>
</organism>
<comment type="pathway">
    <text evidence="4 12">Polyol metabolism; myo-inositol biosynthesis; myo-inositol from D-glucose 6-phosphate: step 2/2.</text>
</comment>
<dbReference type="GO" id="GO:0006020">
    <property type="term" value="P:inositol metabolic process"/>
    <property type="evidence" value="ECO:0007669"/>
    <property type="project" value="TreeGrafter"/>
</dbReference>
<dbReference type="PRINTS" id="PR00378">
    <property type="entry name" value="LIIMPHPHTASE"/>
</dbReference>
<comment type="catalytic activity">
    <reaction evidence="10">
        <text>alpha-D-galactose 1-phosphate + H2O = D-galactose + phosphate</text>
        <dbReference type="Rhea" id="RHEA:29315"/>
        <dbReference type="ChEBI" id="CHEBI:4139"/>
        <dbReference type="ChEBI" id="CHEBI:15377"/>
        <dbReference type="ChEBI" id="CHEBI:43474"/>
        <dbReference type="ChEBI" id="CHEBI:58336"/>
        <dbReference type="EC" id="3.1.3.94"/>
    </reaction>
</comment>
<dbReference type="PROSITE" id="PS00629">
    <property type="entry name" value="IMP_1"/>
    <property type="match status" value="1"/>
</dbReference>
<dbReference type="GO" id="GO:0046854">
    <property type="term" value="P:phosphatidylinositol phosphate biosynthetic process"/>
    <property type="evidence" value="ECO:0007669"/>
    <property type="project" value="InterPro"/>
</dbReference>
<dbReference type="GO" id="GO:0005737">
    <property type="term" value="C:cytoplasm"/>
    <property type="evidence" value="ECO:0007669"/>
    <property type="project" value="UniProtKB-SubCell"/>
</dbReference>
<evidence type="ECO:0000313" key="14">
    <source>
        <dbReference type="WBParaSite" id="scaffold8289_cov180.g12925"/>
    </source>
</evidence>
<dbReference type="InterPro" id="IPR020583">
    <property type="entry name" value="Inositol_monoP_metal-BS"/>
</dbReference>
<dbReference type="PANTHER" id="PTHR20854">
    <property type="entry name" value="INOSITOL MONOPHOSPHATASE"/>
    <property type="match status" value="1"/>
</dbReference>
<dbReference type="PROSITE" id="PS00630">
    <property type="entry name" value="IMP_2"/>
    <property type="match status" value="1"/>
</dbReference>
<evidence type="ECO:0000256" key="12">
    <source>
        <dbReference type="RuleBase" id="RU364068"/>
    </source>
</evidence>
<evidence type="ECO:0000256" key="3">
    <source>
        <dbReference type="ARBA" id="ARBA00004496"/>
    </source>
</evidence>
<comment type="catalytic activity">
    <reaction evidence="1 12">
        <text>a myo-inositol phosphate + H2O = myo-inositol + phosphate</text>
        <dbReference type="Rhea" id="RHEA:24056"/>
        <dbReference type="ChEBI" id="CHEBI:15377"/>
        <dbReference type="ChEBI" id="CHEBI:17268"/>
        <dbReference type="ChEBI" id="CHEBI:43474"/>
        <dbReference type="ChEBI" id="CHEBI:84139"/>
        <dbReference type="EC" id="3.1.3.25"/>
    </reaction>
</comment>
<comment type="similarity">
    <text evidence="5 12">Belongs to the inositol monophosphatase superfamily.</text>
</comment>
<evidence type="ECO:0000256" key="9">
    <source>
        <dbReference type="ARBA" id="ARBA00022842"/>
    </source>
</evidence>
<dbReference type="EC" id="3.1.3.25" evidence="12"/>
<evidence type="ECO:0000256" key="7">
    <source>
        <dbReference type="ARBA" id="ARBA00022723"/>
    </source>
</evidence>
<dbReference type="WBParaSite" id="scaffold8289_cov180.g12925">
    <property type="protein sequence ID" value="scaffold8289_cov180.g12925"/>
    <property type="gene ID" value="scaffold8289_cov180.g12925"/>
</dbReference>
<evidence type="ECO:0000256" key="2">
    <source>
        <dbReference type="ARBA" id="ARBA00001946"/>
    </source>
</evidence>
<dbReference type="InterPro" id="IPR000760">
    <property type="entry name" value="Inositol_monophosphatase-like"/>
</dbReference>
<keyword evidence="6" id="KW-0963">Cytoplasm</keyword>
<evidence type="ECO:0000256" key="11">
    <source>
        <dbReference type="PIRSR" id="PIRSR600760-2"/>
    </source>
</evidence>
<feature type="binding site" evidence="11">
    <location>
        <position position="104"/>
    </location>
    <ligand>
        <name>Mg(2+)</name>
        <dbReference type="ChEBI" id="CHEBI:18420"/>
        <label>1</label>
        <note>catalytic</note>
    </ligand>
</feature>
<sequence length="297" mass="32613">MDISANYNHFSTKEEDEFFLFALNVVREAGDIVKTAFAKPVGTVYTKASATDFVTETDRAVEELLIGKLSARFPDHKFIGEEGASTGKKYEFTDAPTWIIDPIDGTTNFVHRVPFLGICVGLTIGKQLRAGIVYNPITDELYSAQTGRGAFKNGFQIHASSAKSLKEAVICQSQGIHNIREKGQAWLDLMLENQRKLILAGIHGNRSFGAASINMVYLAEGSIDAYVECGHLTFFLRLHSWDMAASVVIVREAGGTVIDPTGAPFDLMSRKVLCAGTPELAKEFSELLKHMDFAPEI</sequence>
<evidence type="ECO:0000256" key="8">
    <source>
        <dbReference type="ARBA" id="ARBA00022801"/>
    </source>
</evidence>
<keyword evidence="8 12" id="KW-0378">Hydrolase</keyword>
<dbReference type="PANTHER" id="PTHR20854:SF4">
    <property type="entry name" value="INOSITOL-1-MONOPHOSPHATASE-RELATED"/>
    <property type="match status" value="1"/>
</dbReference>
<feature type="binding site" evidence="11">
    <location>
        <position position="103"/>
    </location>
    <ligand>
        <name>Mg(2+)</name>
        <dbReference type="ChEBI" id="CHEBI:18420"/>
        <label>1</label>
        <note>catalytic</note>
    </ligand>
</feature>
<keyword evidence="13" id="KW-1185">Reference proteome</keyword>
<feature type="binding site" evidence="11">
    <location>
        <position position="101"/>
    </location>
    <ligand>
        <name>Mg(2+)</name>
        <dbReference type="ChEBI" id="CHEBI:18420"/>
        <label>1</label>
        <note>catalytic</note>
    </ligand>
</feature>
<protein>
    <recommendedName>
        <fullName evidence="12">Inositol-1-monophosphatase</fullName>
        <ecNumber evidence="12">3.1.3.25</ecNumber>
    </recommendedName>
</protein>
<evidence type="ECO:0000313" key="13">
    <source>
        <dbReference type="Proteomes" id="UP000887561"/>
    </source>
</evidence>
<dbReference type="Proteomes" id="UP000887561">
    <property type="component" value="Unplaced"/>
</dbReference>
<evidence type="ECO:0000256" key="6">
    <source>
        <dbReference type="ARBA" id="ARBA00022490"/>
    </source>
</evidence>
<dbReference type="SUPFAM" id="SSF56655">
    <property type="entry name" value="Carbohydrate phosphatase"/>
    <property type="match status" value="1"/>
</dbReference>
<comment type="subcellular location">
    <subcellularLocation>
        <location evidence="3">Cytoplasm</location>
    </subcellularLocation>
</comment>
<dbReference type="Gene3D" id="3.40.190.80">
    <property type="match status" value="1"/>
</dbReference>
<dbReference type="Pfam" id="PF00459">
    <property type="entry name" value="Inositol_P"/>
    <property type="match status" value="1"/>
</dbReference>
<feature type="binding site" evidence="11">
    <location>
        <position position="81"/>
    </location>
    <ligand>
        <name>Mg(2+)</name>
        <dbReference type="ChEBI" id="CHEBI:18420"/>
        <label>1</label>
        <note>catalytic</note>
    </ligand>
</feature>
<comment type="cofactor">
    <cofactor evidence="2 11 12">
        <name>Mg(2+)</name>
        <dbReference type="ChEBI" id="CHEBI:18420"/>
    </cofactor>
</comment>
<evidence type="ECO:0000256" key="4">
    <source>
        <dbReference type="ARBA" id="ARBA00005152"/>
    </source>
</evidence>
<dbReference type="InterPro" id="IPR020550">
    <property type="entry name" value="Inositol_monophosphatase_CS"/>
</dbReference>
<dbReference type="FunFam" id="3.40.190.80:FF:000002">
    <property type="entry name" value="Inositol-1-monophosphatase"/>
    <property type="match status" value="1"/>
</dbReference>
<dbReference type="InterPro" id="IPR033942">
    <property type="entry name" value="IMPase"/>
</dbReference>